<gene>
    <name evidence="2" type="ORF">CWE11_10540</name>
</gene>
<evidence type="ECO:0000313" key="2">
    <source>
        <dbReference type="EMBL" id="RUO28732.1"/>
    </source>
</evidence>
<feature type="transmembrane region" description="Helical" evidence="1">
    <location>
        <begin position="50"/>
        <end position="80"/>
    </location>
</feature>
<sequence length="154" mass="17091">MNRTTDHPKFPVAVVLLFVALGPPLGAITLNVLLGLSLLMSVSIMDVLSFMIIGILFGLPFSFLVGGVQALVVGLIAAFYVREKGTLSYHFMTSLSLIAGVLYTINFYGQLWDRTFTDHWLIFSLWLTHLLPALVLTRVIRSKYQPVRASNHAI</sequence>
<feature type="transmembrane region" description="Helical" evidence="1">
    <location>
        <begin position="87"/>
        <end position="108"/>
    </location>
</feature>
<reference evidence="2 3" key="1">
    <citation type="journal article" date="2011" name="Front. Microbiol.">
        <title>Genomic signatures of strain selection and enhancement in Bacillus atrophaeus var. globigii, a historical biowarfare simulant.</title>
        <authorList>
            <person name="Gibbons H.S."/>
            <person name="Broomall S.M."/>
            <person name="McNew L.A."/>
            <person name="Daligault H."/>
            <person name="Chapman C."/>
            <person name="Bruce D."/>
            <person name="Karavis M."/>
            <person name="Krepps M."/>
            <person name="McGregor P.A."/>
            <person name="Hong C."/>
            <person name="Park K.H."/>
            <person name="Akmal A."/>
            <person name="Feldman A."/>
            <person name="Lin J.S."/>
            <person name="Chang W.E."/>
            <person name="Higgs B.W."/>
            <person name="Demirev P."/>
            <person name="Lindquist J."/>
            <person name="Liem A."/>
            <person name="Fochler E."/>
            <person name="Read T.D."/>
            <person name="Tapia R."/>
            <person name="Johnson S."/>
            <person name="Bishop-Lilly K.A."/>
            <person name="Detter C."/>
            <person name="Han C."/>
            <person name="Sozhamannan S."/>
            <person name="Rosenzweig C.N."/>
            <person name="Skowronski E.W."/>
        </authorList>
    </citation>
    <scope>NUCLEOTIDE SEQUENCE [LARGE SCALE GENOMIC DNA]</scope>
    <source>
        <strain evidence="2 3">GYP-17</strain>
    </source>
</reference>
<dbReference type="EMBL" id="PIPM01000015">
    <property type="protein sequence ID" value="RUO28732.1"/>
    <property type="molecule type" value="Genomic_DNA"/>
</dbReference>
<accession>A0A432WB63</accession>
<dbReference type="AlphaFoldDB" id="A0A432WB63"/>
<feature type="transmembrane region" description="Helical" evidence="1">
    <location>
        <begin position="120"/>
        <end position="140"/>
    </location>
</feature>
<dbReference type="OrthoDB" id="9958153at2"/>
<protein>
    <submittedName>
        <fullName evidence="2">Uncharacterized protein</fullName>
    </submittedName>
</protein>
<name>A0A432WB63_9GAMM</name>
<organism evidence="2 3">
    <name type="scientific">Aliidiomarina sanyensis</name>
    <dbReference type="NCBI Taxonomy" id="1249555"/>
    <lineage>
        <taxon>Bacteria</taxon>
        <taxon>Pseudomonadati</taxon>
        <taxon>Pseudomonadota</taxon>
        <taxon>Gammaproteobacteria</taxon>
        <taxon>Alteromonadales</taxon>
        <taxon>Idiomarinaceae</taxon>
        <taxon>Aliidiomarina</taxon>
    </lineage>
</organism>
<keyword evidence="3" id="KW-1185">Reference proteome</keyword>
<dbReference type="RefSeq" id="WP_126777585.1">
    <property type="nucleotide sequence ID" value="NZ_PIPM01000015.1"/>
</dbReference>
<keyword evidence="1" id="KW-0812">Transmembrane</keyword>
<comment type="caution">
    <text evidence="2">The sequence shown here is derived from an EMBL/GenBank/DDBJ whole genome shotgun (WGS) entry which is preliminary data.</text>
</comment>
<evidence type="ECO:0000313" key="3">
    <source>
        <dbReference type="Proteomes" id="UP000288405"/>
    </source>
</evidence>
<keyword evidence="1" id="KW-0472">Membrane</keyword>
<dbReference type="Proteomes" id="UP000288405">
    <property type="component" value="Unassembled WGS sequence"/>
</dbReference>
<proteinExistence type="predicted"/>
<evidence type="ECO:0000256" key="1">
    <source>
        <dbReference type="SAM" id="Phobius"/>
    </source>
</evidence>
<keyword evidence="1" id="KW-1133">Transmembrane helix</keyword>